<dbReference type="SMART" id="SM00700">
    <property type="entry name" value="JHBP"/>
    <property type="match status" value="1"/>
</dbReference>
<keyword evidence="2" id="KW-0090">Biological rhythms</keyword>
<dbReference type="InterPro" id="IPR010562">
    <property type="entry name" value="Haemolymph_juvenile_hormone-bd"/>
</dbReference>
<dbReference type="AlphaFoldDB" id="A0AAW1D090"/>
<keyword evidence="1 4" id="KW-0732">Signal</keyword>
<proteinExistence type="inferred from homology"/>
<dbReference type="Gene3D" id="3.15.10.30">
    <property type="entry name" value="Haemolymph juvenile hormone binding protein"/>
    <property type="match status" value="1"/>
</dbReference>
<evidence type="ECO:0000256" key="3">
    <source>
        <dbReference type="ARBA" id="ARBA00060902"/>
    </source>
</evidence>
<comment type="caution">
    <text evidence="5">The sequence shown here is derived from an EMBL/GenBank/DDBJ whole genome shotgun (WGS) entry which is preliminary data.</text>
</comment>
<sequence>MDLKLFLIVTSFAIIARAAVLKNGIHIPTYAQICRRSQNDFDNCLKGSLQTLIQKISKDGIPQINLPPLDPWKVEEFHVKNSGDPFKIGLTFTNSQTRGFSNIQILGLRSNFDNDKKIELDIDFHNKQVLVNGNYLAEGYISDLPILGKGKYSGTITNVTGTLKIRGHVIQRDGEEYLQIDRTIMRPSVGDMKIQMSNENNKYPELSNLLVSLLNQFWRPIYEEALPYFQNISDELMTTRFNQATLKIPYNQLLPK</sequence>
<evidence type="ECO:0000256" key="4">
    <source>
        <dbReference type="SAM" id="SignalP"/>
    </source>
</evidence>
<dbReference type="PANTHER" id="PTHR11008">
    <property type="entry name" value="PROTEIN TAKEOUT-LIKE PROTEIN"/>
    <property type="match status" value="1"/>
</dbReference>
<dbReference type="Proteomes" id="UP001461498">
    <property type="component" value="Unassembled WGS sequence"/>
</dbReference>
<dbReference type="GO" id="GO:0007623">
    <property type="term" value="P:circadian rhythm"/>
    <property type="evidence" value="ECO:0007669"/>
    <property type="project" value="UniProtKB-ARBA"/>
</dbReference>
<gene>
    <name evidence="5" type="ORF">O3M35_010534</name>
</gene>
<accession>A0AAW1D090</accession>
<dbReference type="InterPro" id="IPR038606">
    <property type="entry name" value="To_sf"/>
</dbReference>
<dbReference type="PANTHER" id="PTHR11008:SF18">
    <property type="entry name" value="BCDNA.GH05536-RELATED"/>
    <property type="match status" value="1"/>
</dbReference>
<name>A0AAW1D090_9HEMI</name>
<dbReference type="GO" id="GO:0005615">
    <property type="term" value="C:extracellular space"/>
    <property type="evidence" value="ECO:0007669"/>
    <property type="project" value="TreeGrafter"/>
</dbReference>
<feature type="signal peptide" evidence="4">
    <location>
        <begin position="1"/>
        <end position="18"/>
    </location>
</feature>
<dbReference type="Pfam" id="PF06585">
    <property type="entry name" value="JHBP"/>
    <property type="match status" value="1"/>
</dbReference>
<reference evidence="5 6" key="1">
    <citation type="submission" date="2022-12" db="EMBL/GenBank/DDBJ databases">
        <title>Chromosome-level genome assembly of true bugs.</title>
        <authorList>
            <person name="Ma L."/>
            <person name="Li H."/>
        </authorList>
    </citation>
    <scope>NUCLEOTIDE SEQUENCE [LARGE SCALE GENOMIC DNA]</scope>
    <source>
        <strain evidence="5">Lab_2022b</strain>
    </source>
</reference>
<dbReference type="EMBL" id="JAPXFL010000007">
    <property type="protein sequence ID" value="KAK9504131.1"/>
    <property type="molecule type" value="Genomic_DNA"/>
</dbReference>
<evidence type="ECO:0000313" key="6">
    <source>
        <dbReference type="Proteomes" id="UP001461498"/>
    </source>
</evidence>
<evidence type="ECO:0000313" key="5">
    <source>
        <dbReference type="EMBL" id="KAK9504131.1"/>
    </source>
</evidence>
<evidence type="ECO:0000256" key="2">
    <source>
        <dbReference type="ARBA" id="ARBA00023108"/>
    </source>
</evidence>
<keyword evidence="6" id="KW-1185">Reference proteome</keyword>
<evidence type="ECO:0000256" key="1">
    <source>
        <dbReference type="ARBA" id="ARBA00022729"/>
    </source>
</evidence>
<comment type="similarity">
    <text evidence="3">Belongs to the TO family.</text>
</comment>
<protein>
    <submittedName>
        <fullName evidence="5">Uncharacterized protein</fullName>
    </submittedName>
</protein>
<dbReference type="FunFam" id="3.15.10.30:FF:000001">
    <property type="entry name" value="Takeout-like protein 1"/>
    <property type="match status" value="1"/>
</dbReference>
<organism evidence="5 6">
    <name type="scientific">Rhynocoris fuscipes</name>
    <dbReference type="NCBI Taxonomy" id="488301"/>
    <lineage>
        <taxon>Eukaryota</taxon>
        <taxon>Metazoa</taxon>
        <taxon>Ecdysozoa</taxon>
        <taxon>Arthropoda</taxon>
        <taxon>Hexapoda</taxon>
        <taxon>Insecta</taxon>
        <taxon>Pterygota</taxon>
        <taxon>Neoptera</taxon>
        <taxon>Paraneoptera</taxon>
        <taxon>Hemiptera</taxon>
        <taxon>Heteroptera</taxon>
        <taxon>Panheteroptera</taxon>
        <taxon>Cimicomorpha</taxon>
        <taxon>Reduviidae</taxon>
        <taxon>Harpactorinae</taxon>
        <taxon>Harpactorini</taxon>
        <taxon>Rhynocoris</taxon>
    </lineage>
</organism>
<feature type="chain" id="PRO_5043452402" evidence="4">
    <location>
        <begin position="19"/>
        <end position="256"/>
    </location>
</feature>